<feature type="region of interest" description="Disordered" evidence="1">
    <location>
        <begin position="92"/>
        <end position="124"/>
    </location>
</feature>
<sequence length="189" mass="21130">MLSIFKKNLRRLCSKFRWPMRRRSKPKVIIKRFGKLNSRTQDISNTNGSATIHPNNHLGKSETPIRIATFNAALFSMAPVVPELNGKASSFDYGEDEQDYSSKQSPLHSSSSMSSSETVSKQHKFAKSKLRVSINLPDNEISPKRSRQLSFAIDETKEGPSSKTINSKGISRILKGKGVLRSQISFSSK</sequence>
<name>A0AA35ZDL0_LACSI</name>
<evidence type="ECO:0000313" key="2">
    <source>
        <dbReference type="EMBL" id="CAI9289792.1"/>
    </source>
</evidence>
<keyword evidence="3" id="KW-1185">Reference proteome</keyword>
<evidence type="ECO:0000256" key="1">
    <source>
        <dbReference type="SAM" id="MobiDB-lite"/>
    </source>
</evidence>
<dbReference type="Proteomes" id="UP001177003">
    <property type="component" value="Chromosome 6"/>
</dbReference>
<reference evidence="2" key="1">
    <citation type="submission" date="2023-04" db="EMBL/GenBank/DDBJ databases">
        <authorList>
            <person name="Vijverberg K."/>
            <person name="Xiong W."/>
            <person name="Schranz E."/>
        </authorList>
    </citation>
    <scope>NUCLEOTIDE SEQUENCE</scope>
</reference>
<feature type="region of interest" description="Disordered" evidence="1">
    <location>
        <begin position="136"/>
        <end position="168"/>
    </location>
</feature>
<evidence type="ECO:0000313" key="3">
    <source>
        <dbReference type="Proteomes" id="UP001177003"/>
    </source>
</evidence>
<organism evidence="2 3">
    <name type="scientific">Lactuca saligna</name>
    <name type="common">Willowleaf lettuce</name>
    <dbReference type="NCBI Taxonomy" id="75948"/>
    <lineage>
        <taxon>Eukaryota</taxon>
        <taxon>Viridiplantae</taxon>
        <taxon>Streptophyta</taxon>
        <taxon>Embryophyta</taxon>
        <taxon>Tracheophyta</taxon>
        <taxon>Spermatophyta</taxon>
        <taxon>Magnoliopsida</taxon>
        <taxon>eudicotyledons</taxon>
        <taxon>Gunneridae</taxon>
        <taxon>Pentapetalae</taxon>
        <taxon>asterids</taxon>
        <taxon>campanulids</taxon>
        <taxon>Asterales</taxon>
        <taxon>Asteraceae</taxon>
        <taxon>Cichorioideae</taxon>
        <taxon>Cichorieae</taxon>
        <taxon>Lactucinae</taxon>
        <taxon>Lactuca</taxon>
    </lineage>
</organism>
<feature type="compositionally biased region" description="Low complexity" evidence="1">
    <location>
        <begin position="101"/>
        <end position="119"/>
    </location>
</feature>
<dbReference type="EMBL" id="OX465082">
    <property type="protein sequence ID" value="CAI9289792.1"/>
    <property type="molecule type" value="Genomic_DNA"/>
</dbReference>
<gene>
    <name evidence="2" type="ORF">LSALG_LOCUS29016</name>
</gene>
<proteinExistence type="predicted"/>
<accession>A0AA35ZDL0</accession>
<protein>
    <submittedName>
        <fullName evidence="2">Uncharacterized protein</fullName>
    </submittedName>
</protein>
<dbReference type="AlphaFoldDB" id="A0AA35ZDL0"/>